<reference evidence="11 12" key="1">
    <citation type="submission" date="2016-07" db="EMBL/GenBank/DDBJ databases">
        <title>Draft genome of the white-rot fungus Obba rivulosa 3A-2.</title>
        <authorList>
            <consortium name="DOE Joint Genome Institute"/>
            <person name="Miettinen O."/>
            <person name="Riley R."/>
            <person name="Acob R."/>
            <person name="Barry K."/>
            <person name="Cullen D."/>
            <person name="De Vries R."/>
            <person name="Hainaut M."/>
            <person name="Hatakka A."/>
            <person name="Henrissat B."/>
            <person name="Hilden K."/>
            <person name="Kuo R."/>
            <person name="Labutti K."/>
            <person name="Lipzen A."/>
            <person name="Makela M.R."/>
            <person name="Sandor L."/>
            <person name="Spatafora J.W."/>
            <person name="Grigoriev I.V."/>
            <person name="Hibbett D.S."/>
        </authorList>
    </citation>
    <scope>NUCLEOTIDE SEQUENCE [LARGE SCALE GENOMIC DNA]</scope>
    <source>
        <strain evidence="11 12">3A-2</strain>
    </source>
</reference>
<dbReference type="GO" id="GO:0008843">
    <property type="term" value="F:endochitinase activity"/>
    <property type="evidence" value="ECO:0007669"/>
    <property type="project" value="UniProtKB-EC"/>
</dbReference>
<keyword evidence="3" id="KW-0146">Chitin degradation</keyword>
<dbReference type="Pfam" id="PF00704">
    <property type="entry name" value="Glyco_hydro_18"/>
    <property type="match status" value="1"/>
</dbReference>
<evidence type="ECO:0000256" key="4">
    <source>
        <dbReference type="ARBA" id="ARBA00023277"/>
    </source>
</evidence>
<dbReference type="InterPro" id="IPR050314">
    <property type="entry name" value="Glycosyl_Hydrlase_18"/>
</dbReference>
<evidence type="ECO:0000256" key="2">
    <source>
        <dbReference type="ARBA" id="ARBA00022801"/>
    </source>
</evidence>
<proteinExistence type="inferred from homology"/>
<dbReference type="AlphaFoldDB" id="A0A8E2AWZ7"/>
<gene>
    <name evidence="11" type="ORF">OBBRIDRAFT_833274</name>
</gene>
<dbReference type="InterPro" id="IPR001579">
    <property type="entry name" value="Glyco_hydro_18_chit_AS"/>
</dbReference>
<protein>
    <submittedName>
        <fullName evidence="11">Glycoside hydrolase family 18 protein</fullName>
    </submittedName>
</protein>
<dbReference type="PANTHER" id="PTHR11177:SF392">
    <property type="entry name" value="HAP41P"/>
    <property type="match status" value="1"/>
</dbReference>
<evidence type="ECO:0000256" key="8">
    <source>
        <dbReference type="RuleBase" id="RU004453"/>
    </source>
</evidence>
<keyword evidence="2 7" id="KW-0378">Hydrolase</keyword>
<dbReference type="PROSITE" id="PS51910">
    <property type="entry name" value="GH18_2"/>
    <property type="match status" value="1"/>
</dbReference>
<dbReference type="PANTHER" id="PTHR11177">
    <property type="entry name" value="CHITINASE"/>
    <property type="match status" value="1"/>
</dbReference>
<keyword evidence="5 7" id="KW-0326">Glycosidase</keyword>
<dbReference type="EMBL" id="KV722366">
    <property type="protein sequence ID" value="OCH92613.1"/>
    <property type="molecule type" value="Genomic_DNA"/>
</dbReference>
<evidence type="ECO:0000256" key="6">
    <source>
        <dbReference type="ARBA" id="ARBA00023326"/>
    </source>
</evidence>
<keyword evidence="9" id="KW-0732">Signal</keyword>
<dbReference type="InterPro" id="IPR011583">
    <property type="entry name" value="Chitinase_II/V-like_cat"/>
</dbReference>
<dbReference type="OrthoDB" id="73875at2759"/>
<dbReference type="PROSITE" id="PS01095">
    <property type="entry name" value="GH18_1"/>
    <property type="match status" value="1"/>
</dbReference>
<evidence type="ECO:0000256" key="1">
    <source>
        <dbReference type="ARBA" id="ARBA00000822"/>
    </source>
</evidence>
<organism evidence="11 12">
    <name type="scientific">Obba rivulosa</name>
    <dbReference type="NCBI Taxonomy" id="1052685"/>
    <lineage>
        <taxon>Eukaryota</taxon>
        <taxon>Fungi</taxon>
        <taxon>Dikarya</taxon>
        <taxon>Basidiomycota</taxon>
        <taxon>Agaricomycotina</taxon>
        <taxon>Agaricomycetes</taxon>
        <taxon>Polyporales</taxon>
        <taxon>Gelatoporiaceae</taxon>
        <taxon>Obba</taxon>
    </lineage>
</organism>
<dbReference type="GO" id="GO:0006032">
    <property type="term" value="P:chitin catabolic process"/>
    <property type="evidence" value="ECO:0007669"/>
    <property type="project" value="UniProtKB-KW"/>
</dbReference>
<evidence type="ECO:0000256" key="9">
    <source>
        <dbReference type="SAM" id="SignalP"/>
    </source>
</evidence>
<dbReference type="Gene3D" id="3.20.20.80">
    <property type="entry name" value="Glycosidases"/>
    <property type="match status" value="2"/>
</dbReference>
<dbReference type="InterPro" id="IPR001223">
    <property type="entry name" value="Glyco_hydro18_cat"/>
</dbReference>
<comment type="catalytic activity">
    <reaction evidence="1">
        <text>Random endo-hydrolysis of N-acetyl-beta-D-glucosaminide (1-&gt;4)-beta-linkages in chitin and chitodextrins.</text>
        <dbReference type="EC" id="3.2.1.14"/>
    </reaction>
</comment>
<feature type="signal peptide" evidence="9">
    <location>
        <begin position="1"/>
        <end position="18"/>
    </location>
</feature>
<comment type="similarity">
    <text evidence="8">Belongs to the glycosyl hydrolase 18 family.</text>
</comment>
<evidence type="ECO:0000256" key="7">
    <source>
        <dbReference type="RuleBase" id="RU000489"/>
    </source>
</evidence>
<evidence type="ECO:0000313" key="12">
    <source>
        <dbReference type="Proteomes" id="UP000250043"/>
    </source>
</evidence>
<feature type="domain" description="GH18" evidence="10">
    <location>
        <begin position="35"/>
        <end position="418"/>
    </location>
</feature>
<dbReference type="SUPFAM" id="SSF51445">
    <property type="entry name" value="(Trans)glycosidases"/>
    <property type="match status" value="1"/>
</dbReference>
<dbReference type="GO" id="GO:0008061">
    <property type="term" value="F:chitin binding"/>
    <property type="evidence" value="ECO:0007669"/>
    <property type="project" value="InterPro"/>
</dbReference>
<evidence type="ECO:0000259" key="10">
    <source>
        <dbReference type="PROSITE" id="PS51910"/>
    </source>
</evidence>
<dbReference type="SMART" id="SM00636">
    <property type="entry name" value="Glyco_18"/>
    <property type="match status" value="1"/>
</dbReference>
<evidence type="ECO:0000256" key="3">
    <source>
        <dbReference type="ARBA" id="ARBA00023024"/>
    </source>
</evidence>
<dbReference type="InterPro" id="IPR017853">
    <property type="entry name" value="GH"/>
</dbReference>
<sequence length="418" mass="44430">MVSFWLLLLISSALFASGKPVDHGARSLDKSATDQVSAAWYAGWHSEDFPLSKVSWDKYTHLIYSFAITEPDDHSISLNGSDGKLLPQFVKTAHDNGVKAIVSVGGWGGSQYFSSNVGSAKNRTAFVKTVTDFATKHDLDGLDFDWEYPGSQGIGCNVVSSHDTSNFLSFLQELRADPVGQDLLLTAPTPVTVWSDASGNPSTNVSGFADVLDWIEIMDYDVWGSWDSTVGPNSPLNDTCAPAADREGSAASAAKLWEAAGFPASKIVLGVASYGHSFFVPASDAFTCAGCSSLEAFPSYDASKQPLGDKWDSPINVDQCGVTSGPSGVFDFFGLIDGGFLNADGSVAEGIDSRFDSCSQTAYVYNATSSVMVSFDNAQAFTAKGNFIKSSGLRGFAIWEAGGDSNDILLDSIRKAML</sequence>
<feature type="chain" id="PRO_5034903631" evidence="9">
    <location>
        <begin position="19"/>
        <end position="418"/>
    </location>
</feature>
<dbReference type="Proteomes" id="UP000250043">
    <property type="component" value="Unassembled WGS sequence"/>
</dbReference>
<dbReference type="GO" id="GO:0005576">
    <property type="term" value="C:extracellular region"/>
    <property type="evidence" value="ECO:0007669"/>
    <property type="project" value="TreeGrafter"/>
</dbReference>
<keyword evidence="12" id="KW-1185">Reference proteome</keyword>
<name>A0A8E2AWZ7_9APHY</name>
<evidence type="ECO:0000256" key="5">
    <source>
        <dbReference type="ARBA" id="ARBA00023295"/>
    </source>
</evidence>
<keyword evidence="6" id="KW-0624">Polysaccharide degradation</keyword>
<dbReference type="GO" id="GO:0000272">
    <property type="term" value="P:polysaccharide catabolic process"/>
    <property type="evidence" value="ECO:0007669"/>
    <property type="project" value="UniProtKB-KW"/>
</dbReference>
<keyword evidence="4" id="KW-0119">Carbohydrate metabolism</keyword>
<evidence type="ECO:0000313" key="11">
    <source>
        <dbReference type="EMBL" id="OCH92613.1"/>
    </source>
</evidence>
<accession>A0A8E2AWZ7</accession>